<dbReference type="GO" id="GO:0004792">
    <property type="term" value="F:thiosulfate-cyanide sulfurtransferase activity"/>
    <property type="evidence" value="ECO:0007669"/>
    <property type="project" value="InterPro"/>
</dbReference>
<evidence type="ECO:0000313" key="4">
    <source>
        <dbReference type="EMBL" id="RXZ64013.1"/>
    </source>
</evidence>
<keyword evidence="1 4" id="KW-0808">Transferase</keyword>
<evidence type="ECO:0000256" key="1">
    <source>
        <dbReference type="ARBA" id="ARBA00022679"/>
    </source>
</evidence>
<dbReference type="PROSITE" id="PS50206">
    <property type="entry name" value="RHODANESE_3"/>
    <property type="match status" value="2"/>
</dbReference>
<dbReference type="PANTHER" id="PTHR11364:SF27">
    <property type="entry name" value="SULFURTRANSFERASE"/>
    <property type="match status" value="1"/>
</dbReference>
<dbReference type="Proteomes" id="UP000293623">
    <property type="component" value="Unassembled WGS sequence"/>
</dbReference>
<evidence type="ECO:0000313" key="5">
    <source>
        <dbReference type="Proteomes" id="UP000293623"/>
    </source>
</evidence>
<dbReference type="RefSeq" id="WP_129524328.1">
    <property type="nucleotide sequence ID" value="NZ_SDPV01000002.1"/>
</dbReference>
<dbReference type="SUPFAM" id="SSF52821">
    <property type="entry name" value="Rhodanese/Cell cycle control phosphatase"/>
    <property type="match status" value="2"/>
</dbReference>
<dbReference type="PANTHER" id="PTHR11364">
    <property type="entry name" value="THIOSULFATE SULFERTANSFERASE"/>
    <property type="match status" value="1"/>
</dbReference>
<gene>
    <name evidence="4" type="ORF">ETX26_08730</name>
</gene>
<reference evidence="4 5" key="1">
    <citation type="submission" date="2019-01" db="EMBL/GenBank/DDBJ databases">
        <title>Altererythrobacter rhizovicinus sp. nov., isolated from the rhizosphere soil of Haloxylon ammodendron.</title>
        <authorList>
            <person name="Li H.-P."/>
            <person name="Gou J.-Y."/>
            <person name="Yao D."/>
            <person name="Han Q.-Q."/>
            <person name="Shao K.-Z."/>
            <person name="Zhao Q."/>
            <person name="Zhang J.-L."/>
        </authorList>
    </citation>
    <scope>NUCLEOTIDE SEQUENCE [LARGE SCALE GENOMIC DNA]</scope>
    <source>
        <strain evidence="4 5">AY-3R</strain>
    </source>
</reference>
<dbReference type="EMBL" id="SDPV01000002">
    <property type="protein sequence ID" value="RXZ64013.1"/>
    <property type="molecule type" value="Genomic_DNA"/>
</dbReference>
<accession>A0A4Q2KL28</accession>
<dbReference type="AlphaFoldDB" id="A0A4Q2KL28"/>
<dbReference type="InterPro" id="IPR036873">
    <property type="entry name" value="Rhodanese-like_dom_sf"/>
</dbReference>
<dbReference type="Gene3D" id="3.40.250.10">
    <property type="entry name" value="Rhodanese-like domain"/>
    <property type="match status" value="2"/>
</dbReference>
<keyword evidence="5" id="KW-1185">Reference proteome</keyword>
<dbReference type="SMART" id="SM00450">
    <property type="entry name" value="RHOD"/>
    <property type="match status" value="2"/>
</dbReference>
<organism evidence="4 5">
    <name type="scientific">Pelagerythrobacter rhizovicinus</name>
    <dbReference type="NCBI Taxonomy" id="2268576"/>
    <lineage>
        <taxon>Bacteria</taxon>
        <taxon>Pseudomonadati</taxon>
        <taxon>Pseudomonadota</taxon>
        <taxon>Alphaproteobacteria</taxon>
        <taxon>Sphingomonadales</taxon>
        <taxon>Erythrobacteraceae</taxon>
        <taxon>Pelagerythrobacter</taxon>
    </lineage>
</organism>
<dbReference type="OrthoDB" id="9781034at2"/>
<dbReference type="PROSITE" id="PS00380">
    <property type="entry name" value="RHODANESE_1"/>
    <property type="match status" value="1"/>
</dbReference>
<feature type="domain" description="Rhodanese" evidence="3">
    <location>
        <begin position="13"/>
        <end position="130"/>
    </location>
</feature>
<comment type="caution">
    <text evidence="4">The sequence shown here is derived from an EMBL/GenBank/DDBJ whole genome shotgun (WGS) entry which is preliminary data.</text>
</comment>
<keyword evidence="2" id="KW-0677">Repeat</keyword>
<evidence type="ECO:0000259" key="3">
    <source>
        <dbReference type="PROSITE" id="PS50206"/>
    </source>
</evidence>
<feature type="domain" description="Rhodanese" evidence="3">
    <location>
        <begin position="161"/>
        <end position="276"/>
    </location>
</feature>
<sequence>MDMLVSTAWLADNLGTVTVLDATKHLPSAGRDAAAEFVEGHIPGARFLDLATLNDDASPIVAALPTAEQFALRLAALGVKPGSRIVLYDDSAPRTAARAWFIFRMFGWQDVALLDGRLGKWRAEGRPLETGVSNPVPVAPGTYTADLHRARDKAAVLANIDSGAEQVVDARDAGRFTGADKDTIHNLPGGHIPGARNLDFRMVLNEDGSFKQGDELRAAFAEAGIDLSRPVVTSCGSGVTASVLLFAMALLGKEEDTALYDGSWSEWGADPATPKEMGPTR</sequence>
<dbReference type="CDD" id="cd01448">
    <property type="entry name" value="TST_Repeat_1"/>
    <property type="match status" value="1"/>
</dbReference>
<name>A0A4Q2KL28_9SPHN</name>
<dbReference type="FunFam" id="3.40.250.10:FF:000001">
    <property type="entry name" value="Sulfurtransferase"/>
    <property type="match status" value="1"/>
</dbReference>
<dbReference type="CDD" id="cd01449">
    <property type="entry name" value="TST_Repeat_2"/>
    <property type="match status" value="1"/>
</dbReference>
<dbReference type="InterPro" id="IPR045078">
    <property type="entry name" value="TST/MPST-like"/>
</dbReference>
<dbReference type="Pfam" id="PF00581">
    <property type="entry name" value="Rhodanese"/>
    <property type="match status" value="2"/>
</dbReference>
<dbReference type="InterPro" id="IPR001307">
    <property type="entry name" value="Thiosulphate_STrfase_CS"/>
</dbReference>
<dbReference type="InterPro" id="IPR001763">
    <property type="entry name" value="Rhodanese-like_dom"/>
</dbReference>
<evidence type="ECO:0000256" key="2">
    <source>
        <dbReference type="ARBA" id="ARBA00022737"/>
    </source>
</evidence>
<proteinExistence type="predicted"/>
<protein>
    <submittedName>
        <fullName evidence="4">Sulfurtransferase</fullName>
    </submittedName>
</protein>